<accession>A0AC61QRS8</accession>
<gene>
    <name evidence="1" type="ORF">E5358_05630</name>
</gene>
<keyword evidence="2" id="KW-1185">Reference proteome</keyword>
<proteinExistence type="predicted"/>
<protein>
    <submittedName>
        <fullName evidence="1">Uncharacterized protein</fullName>
    </submittedName>
</protein>
<dbReference type="EMBL" id="SRZC01000007">
    <property type="protein sequence ID" value="TGX82818.1"/>
    <property type="molecule type" value="Genomic_DNA"/>
</dbReference>
<organism evidence="1 2">
    <name type="scientific">Palleniella muris</name>
    <dbReference type="NCBI Taxonomy" id="3038145"/>
    <lineage>
        <taxon>Bacteria</taxon>
        <taxon>Pseudomonadati</taxon>
        <taxon>Bacteroidota</taxon>
        <taxon>Bacteroidia</taxon>
        <taxon>Bacteroidales</taxon>
        <taxon>Prevotellaceae</taxon>
        <taxon>Palleniella</taxon>
    </lineage>
</organism>
<comment type="caution">
    <text evidence="1">The sequence shown here is derived from an EMBL/GenBank/DDBJ whole genome shotgun (WGS) entry which is preliminary data.</text>
</comment>
<dbReference type="Proteomes" id="UP000308886">
    <property type="component" value="Unassembled WGS sequence"/>
</dbReference>
<name>A0AC61QRS8_9BACT</name>
<evidence type="ECO:0000313" key="1">
    <source>
        <dbReference type="EMBL" id="TGX82818.1"/>
    </source>
</evidence>
<evidence type="ECO:0000313" key="2">
    <source>
        <dbReference type="Proteomes" id="UP000308886"/>
    </source>
</evidence>
<reference evidence="1" key="1">
    <citation type="submission" date="2019-04" db="EMBL/GenBank/DDBJ databases">
        <title>Microbes associate with the intestines of laboratory mice.</title>
        <authorList>
            <person name="Navarre W."/>
            <person name="Wong E."/>
            <person name="Huang K."/>
            <person name="Tropini C."/>
            <person name="Ng K."/>
            <person name="Yu B."/>
        </authorList>
    </citation>
    <scope>NUCLEOTIDE SEQUENCE</scope>
    <source>
        <strain evidence="1">NM73_A23</strain>
    </source>
</reference>
<sequence length="283" mass="33570">MSNNLLIETKEIGNHRIKIYYDTDAMCPCTDWDMAACFLWEYDRSARLSDACNWREVFGKYGDSRYSLADALHQLIGEHVEWKDLLNYFKKGKVDGYRMRYDKHDKTWYLEWYNDSRYAEHKGYQEIFSVSPSDLYTYDYTDQFIEDLECDELVQILSDLGKDIFVKEWSTTGYGQGDYVEGIAFCTKERYSKMVSTDTTDWKTKIDALIDGEVECIGMWMWGDVKGYVLEEKVSYTKHFQDPNREDEDDFDWEEVHSCWGFFMETEELINEVISEHGLKEVA</sequence>